<dbReference type="PROSITE" id="PS00618">
    <property type="entry name" value="RECF_2"/>
    <property type="match status" value="1"/>
</dbReference>
<evidence type="ECO:0000256" key="1">
    <source>
        <dbReference type="ARBA" id="ARBA00004496"/>
    </source>
</evidence>
<dbReference type="HAMAP" id="MF_00365">
    <property type="entry name" value="RecF"/>
    <property type="match status" value="1"/>
</dbReference>
<evidence type="ECO:0000256" key="8">
    <source>
        <dbReference type="ARBA" id="ARBA00023125"/>
    </source>
</evidence>
<evidence type="ECO:0000256" key="2">
    <source>
        <dbReference type="ARBA" id="ARBA00008016"/>
    </source>
</evidence>
<proteinExistence type="inferred from homology"/>
<keyword evidence="7 9" id="KW-0067">ATP-binding</keyword>
<dbReference type="AlphaFoldDB" id="F9D6L0"/>
<dbReference type="GO" id="GO:0003697">
    <property type="term" value="F:single-stranded DNA binding"/>
    <property type="evidence" value="ECO:0007669"/>
    <property type="project" value="UniProtKB-UniRule"/>
</dbReference>
<sequence>MPLFFAYFYDFIHCDKITVFLSDSEIYHALFSFLQPKTANFARQHTQRKMRLNKISIINYKNIRAANLAFSPKVNCFIGSNGEGKTNLLDAVYYLSFCHSSFTNMDSQVMTHGEDFFVLEGDYETDDGSEENIYAGMKRGRHKHFRRNKKDYKKFSEHIGRVPLIFVSPSDTILVDGGGEERRRLMDVVIAQYDHRYIDALNRYNKALQQRNALLRQEQEPDAMLMQLWEEEMAAQGEAVYARRDAFVRELVPVFQEIYRHISGERETVSLRYVSHAQRGPLLDVIRRDAHRDRAVGYSLHGIHRDDLEMLIGDYPMKREGSQGQTKTYVLALKLAQFDFLRRTASNTAPLLLLDDIFDKLDARRVEQIVDLVSGDKYGQIFITDTNRDHLDKILRHSRQDYKLFDVQGGEIEERERGHV</sequence>
<keyword evidence="9 10" id="KW-0234">DNA repair</keyword>
<comment type="caution">
    <text evidence="12">The sequence shown here is derived from an EMBL/GenBank/DDBJ whole genome shotgun (WGS) entry which is preliminary data.</text>
</comment>
<dbReference type="STRING" id="908937.Prede_2333"/>
<dbReference type="InterPro" id="IPR001238">
    <property type="entry name" value="DNA-binding_RecF"/>
</dbReference>
<evidence type="ECO:0000256" key="6">
    <source>
        <dbReference type="ARBA" id="ARBA00022741"/>
    </source>
</evidence>
<dbReference type="NCBIfam" id="TIGR00611">
    <property type="entry name" value="recf"/>
    <property type="match status" value="1"/>
</dbReference>
<keyword evidence="6 9" id="KW-0547">Nucleotide-binding</keyword>
<dbReference type="InterPro" id="IPR018078">
    <property type="entry name" value="DNA-binding_RecF_CS"/>
</dbReference>
<dbReference type="Pfam" id="PF02463">
    <property type="entry name" value="SMC_N"/>
    <property type="match status" value="1"/>
</dbReference>
<dbReference type="Gene3D" id="1.20.1050.90">
    <property type="entry name" value="RecF/RecN/SMC, N-terminal domain"/>
    <property type="match status" value="1"/>
</dbReference>
<feature type="binding site" evidence="9">
    <location>
        <begin position="79"/>
        <end position="86"/>
    </location>
    <ligand>
        <name>ATP</name>
        <dbReference type="ChEBI" id="CHEBI:30616"/>
    </ligand>
</feature>
<evidence type="ECO:0000256" key="9">
    <source>
        <dbReference type="HAMAP-Rule" id="MF_00365"/>
    </source>
</evidence>
<protein>
    <recommendedName>
        <fullName evidence="3 9">DNA replication and repair protein RecF</fullName>
    </recommendedName>
</protein>
<dbReference type="eggNOG" id="COG1195">
    <property type="taxonomic scope" value="Bacteria"/>
</dbReference>
<evidence type="ECO:0000256" key="7">
    <source>
        <dbReference type="ARBA" id="ARBA00022840"/>
    </source>
</evidence>
<feature type="domain" description="RecF/RecN/SMC N-terminal" evidence="11">
    <location>
        <begin position="52"/>
        <end position="394"/>
    </location>
</feature>
<accession>F9D6L0</accession>
<gene>
    <name evidence="9 12" type="primary">recF</name>
    <name evidence="12" type="ORF">HMPREF9136_2488</name>
</gene>
<comment type="subcellular location">
    <subcellularLocation>
        <location evidence="1 9 10">Cytoplasm</location>
    </subcellularLocation>
</comment>
<dbReference type="EMBL" id="AFPW01000047">
    <property type="protein sequence ID" value="EGQ11927.1"/>
    <property type="molecule type" value="Genomic_DNA"/>
</dbReference>
<evidence type="ECO:0000256" key="3">
    <source>
        <dbReference type="ARBA" id="ARBA00020170"/>
    </source>
</evidence>
<reference evidence="12 13" key="1">
    <citation type="submission" date="2011-04" db="EMBL/GenBank/DDBJ databases">
        <authorList>
            <person name="Muzny D."/>
            <person name="Qin X."/>
            <person name="Deng J."/>
            <person name="Jiang H."/>
            <person name="Liu Y."/>
            <person name="Qu J."/>
            <person name="Song X.-Z."/>
            <person name="Zhang L."/>
            <person name="Thornton R."/>
            <person name="Coyle M."/>
            <person name="Francisco L."/>
            <person name="Jackson L."/>
            <person name="Javaid M."/>
            <person name="Korchina V."/>
            <person name="Kovar C."/>
            <person name="Mata R."/>
            <person name="Mathew T."/>
            <person name="Ngo R."/>
            <person name="Nguyen L."/>
            <person name="Nguyen N."/>
            <person name="Okwuonu G."/>
            <person name="Ongeri F."/>
            <person name="Pham C."/>
            <person name="Simmons D."/>
            <person name="Wilczek-Boney K."/>
            <person name="Hale W."/>
            <person name="Jakkamsetti A."/>
            <person name="Pham P."/>
            <person name="Ruth R."/>
            <person name="San Lucas F."/>
            <person name="Warren J."/>
            <person name="Zhang J."/>
            <person name="Zhao Z."/>
            <person name="Zhou C."/>
            <person name="Zhu D."/>
            <person name="Lee S."/>
            <person name="Bess C."/>
            <person name="Blankenburg K."/>
            <person name="Forbes L."/>
            <person name="Fu Q."/>
            <person name="Gubbala S."/>
            <person name="Hirani K."/>
            <person name="Jayaseelan J.C."/>
            <person name="Lara F."/>
            <person name="Munidasa M."/>
            <person name="Palculict T."/>
            <person name="Patil S."/>
            <person name="Pu L.-L."/>
            <person name="Saada N."/>
            <person name="Tang L."/>
            <person name="Weissenberger G."/>
            <person name="Zhu Y."/>
            <person name="Hemphill L."/>
            <person name="Shang Y."/>
            <person name="Youmans B."/>
            <person name="Ayvaz T."/>
            <person name="Ross M."/>
            <person name="Santibanez J."/>
            <person name="Aqrawi P."/>
            <person name="Gross S."/>
            <person name="Joshi V."/>
            <person name="Fowler G."/>
            <person name="Nazareth L."/>
            <person name="Reid J."/>
            <person name="Worley K."/>
            <person name="Petrosino J."/>
            <person name="Highlander S."/>
            <person name="Gibbs R."/>
        </authorList>
    </citation>
    <scope>NUCLEOTIDE SEQUENCE [LARGE SCALE GENOMIC DNA]</scope>
    <source>
        <strain evidence="12 13">DSM 3688</strain>
    </source>
</reference>
<keyword evidence="4 9" id="KW-0963">Cytoplasm</keyword>
<dbReference type="GO" id="GO:0000731">
    <property type="term" value="P:DNA synthesis involved in DNA repair"/>
    <property type="evidence" value="ECO:0007669"/>
    <property type="project" value="TreeGrafter"/>
</dbReference>
<dbReference type="Proteomes" id="UP000007820">
    <property type="component" value="Unassembled WGS sequence"/>
</dbReference>
<evidence type="ECO:0000256" key="10">
    <source>
        <dbReference type="RuleBase" id="RU000578"/>
    </source>
</evidence>
<dbReference type="InterPro" id="IPR027417">
    <property type="entry name" value="P-loop_NTPase"/>
</dbReference>
<comment type="function">
    <text evidence="9 10">The RecF protein is involved in DNA metabolism; it is required for DNA replication and normal SOS inducibility. RecF binds preferentially to single-stranded, linear DNA. It also seems to bind ATP.</text>
</comment>
<dbReference type="PANTHER" id="PTHR32182">
    <property type="entry name" value="DNA REPLICATION AND REPAIR PROTEIN RECF"/>
    <property type="match status" value="1"/>
</dbReference>
<keyword evidence="8 9" id="KW-0238">DNA-binding</keyword>
<dbReference type="GO" id="GO:0006302">
    <property type="term" value="P:double-strand break repair"/>
    <property type="evidence" value="ECO:0007669"/>
    <property type="project" value="TreeGrafter"/>
</dbReference>
<dbReference type="GO" id="GO:0006260">
    <property type="term" value="P:DNA replication"/>
    <property type="evidence" value="ECO:0007669"/>
    <property type="project" value="UniProtKB-UniRule"/>
</dbReference>
<dbReference type="GO" id="GO:0005524">
    <property type="term" value="F:ATP binding"/>
    <property type="evidence" value="ECO:0007669"/>
    <property type="project" value="UniProtKB-UniRule"/>
</dbReference>
<dbReference type="InterPro" id="IPR003395">
    <property type="entry name" value="RecF/RecN/SMC_N"/>
</dbReference>
<evidence type="ECO:0000313" key="12">
    <source>
        <dbReference type="EMBL" id="EGQ11927.1"/>
    </source>
</evidence>
<dbReference type="SUPFAM" id="SSF52540">
    <property type="entry name" value="P-loop containing nucleoside triphosphate hydrolases"/>
    <property type="match status" value="1"/>
</dbReference>
<dbReference type="GO" id="GO:0005737">
    <property type="term" value="C:cytoplasm"/>
    <property type="evidence" value="ECO:0007669"/>
    <property type="project" value="UniProtKB-SubCell"/>
</dbReference>
<dbReference type="Gene3D" id="3.40.50.300">
    <property type="entry name" value="P-loop containing nucleotide triphosphate hydrolases"/>
    <property type="match status" value="1"/>
</dbReference>
<evidence type="ECO:0000256" key="5">
    <source>
        <dbReference type="ARBA" id="ARBA00022705"/>
    </source>
</evidence>
<keyword evidence="9 10" id="KW-0227">DNA damage</keyword>
<organism evidence="12 13">
    <name type="scientific">Prevotella dentalis (strain ATCC 49559 / DSM 3688 / JCM 13448 / NCTC 12043 / ES 2772)</name>
    <name type="common">Mitsuokella dentalis</name>
    <dbReference type="NCBI Taxonomy" id="908937"/>
    <lineage>
        <taxon>Bacteria</taxon>
        <taxon>Pseudomonadati</taxon>
        <taxon>Bacteroidota</taxon>
        <taxon>Bacteroidia</taxon>
        <taxon>Bacteroidales</taxon>
        <taxon>Prevotellaceae</taxon>
        <taxon>Prevotella</taxon>
    </lineage>
</organism>
<evidence type="ECO:0000256" key="4">
    <source>
        <dbReference type="ARBA" id="ARBA00022490"/>
    </source>
</evidence>
<dbReference type="GO" id="GO:0009432">
    <property type="term" value="P:SOS response"/>
    <property type="evidence" value="ECO:0007669"/>
    <property type="project" value="UniProtKB-UniRule"/>
</dbReference>
<keyword evidence="5 9" id="KW-0235">DNA replication</keyword>
<keyword evidence="9 10" id="KW-0742">SOS response</keyword>
<name>F9D6L0_PREDD</name>
<comment type="similarity">
    <text evidence="2 9 10">Belongs to the RecF family.</text>
</comment>
<evidence type="ECO:0000259" key="11">
    <source>
        <dbReference type="Pfam" id="PF02463"/>
    </source>
</evidence>
<evidence type="ECO:0000313" key="13">
    <source>
        <dbReference type="Proteomes" id="UP000007820"/>
    </source>
</evidence>
<dbReference type="PANTHER" id="PTHR32182:SF0">
    <property type="entry name" value="DNA REPLICATION AND REPAIR PROTEIN RECF"/>
    <property type="match status" value="1"/>
</dbReference>
<dbReference type="InterPro" id="IPR042174">
    <property type="entry name" value="RecF_2"/>
</dbReference>